<evidence type="ECO:0000313" key="2">
    <source>
        <dbReference type="Proteomes" id="UP000824076"/>
    </source>
</evidence>
<reference evidence="1" key="1">
    <citation type="submission" date="2020-10" db="EMBL/GenBank/DDBJ databases">
        <authorList>
            <person name="Gilroy R."/>
        </authorList>
    </citation>
    <scope>NUCLEOTIDE SEQUENCE</scope>
    <source>
        <strain evidence="1">17073</strain>
    </source>
</reference>
<gene>
    <name evidence="1" type="ORF">IAD18_00020</name>
</gene>
<name>A0A9D1LEV0_9BACT</name>
<dbReference type="Proteomes" id="UP000824076">
    <property type="component" value="Unassembled WGS sequence"/>
</dbReference>
<evidence type="ECO:0000313" key="1">
    <source>
        <dbReference type="EMBL" id="HIU38038.1"/>
    </source>
</evidence>
<organism evidence="1 2">
    <name type="scientific">Candidatus Limisoma intestinavium</name>
    <dbReference type="NCBI Taxonomy" id="2840856"/>
    <lineage>
        <taxon>Bacteria</taxon>
        <taxon>Pseudomonadati</taxon>
        <taxon>Bacteroidota</taxon>
        <taxon>Bacteroidia</taxon>
        <taxon>Bacteroidales</taxon>
        <taxon>Candidatus Limisoma</taxon>
    </lineage>
</organism>
<reference evidence="1" key="2">
    <citation type="journal article" date="2021" name="PeerJ">
        <title>Extensive microbial diversity within the chicken gut microbiome revealed by metagenomics and culture.</title>
        <authorList>
            <person name="Gilroy R."/>
            <person name="Ravi A."/>
            <person name="Getino M."/>
            <person name="Pursley I."/>
            <person name="Horton D.L."/>
            <person name="Alikhan N.F."/>
            <person name="Baker D."/>
            <person name="Gharbi K."/>
            <person name="Hall N."/>
            <person name="Watson M."/>
            <person name="Adriaenssens E.M."/>
            <person name="Foster-Nyarko E."/>
            <person name="Jarju S."/>
            <person name="Secka A."/>
            <person name="Antonio M."/>
            <person name="Oren A."/>
            <person name="Chaudhuri R.R."/>
            <person name="La Ragione R."/>
            <person name="Hildebrand F."/>
            <person name="Pallen M.J."/>
        </authorList>
    </citation>
    <scope>NUCLEOTIDE SEQUENCE</scope>
    <source>
        <strain evidence="1">17073</strain>
    </source>
</reference>
<protein>
    <submittedName>
        <fullName evidence="1">DUF3843 family protein</fullName>
    </submittedName>
</protein>
<dbReference type="InterPro" id="IPR024214">
    <property type="entry name" value="DUF3843"/>
</dbReference>
<proteinExistence type="predicted"/>
<comment type="caution">
    <text evidence="1">The sequence shown here is derived from an EMBL/GenBank/DDBJ whole genome shotgun (WGS) entry which is preliminary data.</text>
</comment>
<dbReference type="EMBL" id="DVMS01000001">
    <property type="protein sequence ID" value="HIU38038.1"/>
    <property type="molecule type" value="Genomic_DNA"/>
</dbReference>
<sequence>MNEIAIDDLRRMLPESKTENPSDEYYLTLAQYIDKLLASMHVFPELDSSIRRRMVLDLTGYYQDIVSDAGLWRSFVKMNRFLYQRPVPFYKEPEDYVDSELNLIDVQFVAWYSLESQLGFLGLVSPFDSDLIRLSRQVYKLFAFLYDDAPVVENFKSLRELDLSDREQVRDIFKAYGWLFWNSYFMRPVSKHAYEQGVDAEDELSVDETLTDEKRLRTTLERPTGPLALLADEWMKLILEDRLPQQPKPAIGNHKYFQAMKAATGGDVVAFCRTYEELESFLADKMGWGKAEGGHLPQMKNFKNFVLYADSVKGLAVAHDVAQYVKHPANDAYDQTIAASEAHRLLMEPAKCPVDLLKYLFENGMVPDAGFPANKDIEMLQENWDFIARLYLRDFYRAD</sequence>
<accession>A0A9D1LEV0</accession>
<dbReference type="AlphaFoldDB" id="A0A9D1LEV0"/>
<dbReference type="Pfam" id="PF12954">
    <property type="entry name" value="DUF3843"/>
    <property type="match status" value="2"/>
</dbReference>